<evidence type="ECO:0000313" key="3">
    <source>
        <dbReference type="EMBL" id="SHH32027.1"/>
    </source>
</evidence>
<organism evidence="3 4">
    <name type="scientific">Marisediminitalea aggregata</name>
    <dbReference type="NCBI Taxonomy" id="634436"/>
    <lineage>
        <taxon>Bacteria</taxon>
        <taxon>Pseudomonadati</taxon>
        <taxon>Pseudomonadota</taxon>
        <taxon>Gammaproteobacteria</taxon>
        <taxon>Alteromonadales</taxon>
        <taxon>Alteromonadaceae</taxon>
        <taxon>Marisediminitalea</taxon>
    </lineage>
</organism>
<evidence type="ECO:0000313" key="4">
    <source>
        <dbReference type="Proteomes" id="UP000184520"/>
    </source>
</evidence>
<keyword evidence="1" id="KW-1133">Transmembrane helix</keyword>
<dbReference type="AlphaFoldDB" id="A0A1M5S099"/>
<proteinExistence type="predicted"/>
<reference evidence="4" key="1">
    <citation type="submission" date="2016-11" db="EMBL/GenBank/DDBJ databases">
        <authorList>
            <person name="Varghese N."/>
            <person name="Submissions S."/>
        </authorList>
    </citation>
    <scope>NUCLEOTIDE SEQUENCE [LARGE SCALE GENOMIC DNA]</scope>
    <source>
        <strain evidence="4">CGMCC 1.8995</strain>
    </source>
</reference>
<accession>A0A1M5S099</accession>
<gene>
    <name evidence="3" type="ORF">SAMN05216361_4312</name>
</gene>
<name>A0A1M5S099_9ALTE</name>
<dbReference type="InterPro" id="IPR007168">
    <property type="entry name" value="Phageshock_PspC_N"/>
</dbReference>
<dbReference type="STRING" id="634436.SAMN05216361_4312"/>
<keyword evidence="4" id="KW-1185">Reference proteome</keyword>
<evidence type="ECO:0000259" key="2">
    <source>
        <dbReference type="Pfam" id="PF04024"/>
    </source>
</evidence>
<feature type="domain" description="Phage shock protein PspC N-terminal" evidence="2">
    <location>
        <begin position="9"/>
        <end position="65"/>
    </location>
</feature>
<dbReference type="RefSeq" id="WP_073325228.1">
    <property type="nucleotide sequence ID" value="NZ_FQWD01000008.1"/>
</dbReference>
<dbReference type="Pfam" id="PF04024">
    <property type="entry name" value="PspC"/>
    <property type="match status" value="1"/>
</dbReference>
<sequence length="67" mass="7321">MKTIYDNDRVTRDLSRAVISGVCAGVARYFKVDPVWVRAGAALGLVFVPMITLPAYIAAVVLLPRRS</sequence>
<keyword evidence="1" id="KW-0812">Transmembrane</keyword>
<dbReference type="OrthoDB" id="5772680at2"/>
<dbReference type="EMBL" id="FQWD01000008">
    <property type="protein sequence ID" value="SHH32027.1"/>
    <property type="molecule type" value="Genomic_DNA"/>
</dbReference>
<evidence type="ECO:0000256" key="1">
    <source>
        <dbReference type="SAM" id="Phobius"/>
    </source>
</evidence>
<feature type="transmembrane region" description="Helical" evidence="1">
    <location>
        <begin position="39"/>
        <end position="63"/>
    </location>
</feature>
<dbReference type="Proteomes" id="UP000184520">
    <property type="component" value="Unassembled WGS sequence"/>
</dbReference>
<protein>
    <submittedName>
        <fullName evidence="3">Phage shock protein C</fullName>
    </submittedName>
</protein>
<keyword evidence="1" id="KW-0472">Membrane</keyword>